<comment type="caution">
    <text evidence="2">The sequence shown here is derived from an EMBL/GenBank/DDBJ whole genome shotgun (WGS) entry which is preliminary data.</text>
</comment>
<keyword evidence="1" id="KW-0812">Transmembrane</keyword>
<gene>
    <name evidence="2" type="ORF">A3B50_04255</name>
</gene>
<feature type="transmembrane region" description="Helical" evidence="1">
    <location>
        <begin position="162"/>
        <end position="183"/>
    </location>
</feature>
<sequence>MDSWKRYKYKNLTFLSISFLVAFFFFENETIHSFLLHLGALEYLGAFLAGIMFTSTFTVALSMVILLILAENLNPIHIGIIAGVGAVLGDLLIFRFVRDNLYNEIKDVYNNFGGNHLRRVLHTKYFSWTLPVIGAALIASPLPDEIGISLMGIAKMKTYQFVILSFLLNSVGIFLVISASAIVKP</sequence>
<feature type="transmembrane region" description="Helical" evidence="1">
    <location>
        <begin position="76"/>
        <end position="97"/>
    </location>
</feature>
<dbReference type="EMBL" id="MGAQ01000029">
    <property type="protein sequence ID" value="OGK49635.1"/>
    <property type="molecule type" value="Genomic_DNA"/>
</dbReference>
<dbReference type="Proteomes" id="UP000178558">
    <property type="component" value="Unassembled WGS sequence"/>
</dbReference>
<keyword evidence="1" id="KW-0472">Membrane</keyword>
<protein>
    <recommendedName>
        <fullName evidence="4">TVP38/TMEM64 family membrane protein</fullName>
    </recommendedName>
</protein>
<name>A0A1F7J1Z5_9BACT</name>
<proteinExistence type="predicted"/>
<organism evidence="2 3">
    <name type="scientific">Candidatus Roizmanbacteria bacterium RIFCSPLOWO2_01_FULL_40_42</name>
    <dbReference type="NCBI Taxonomy" id="1802066"/>
    <lineage>
        <taxon>Bacteria</taxon>
        <taxon>Candidatus Roizmaniibacteriota</taxon>
    </lineage>
</organism>
<evidence type="ECO:0000313" key="3">
    <source>
        <dbReference type="Proteomes" id="UP000178558"/>
    </source>
</evidence>
<evidence type="ECO:0008006" key="4">
    <source>
        <dbReference type="Google" id="ProtNLM"/>
    </source>
</evidence>
<accession>A0A1F7J1Z5</accession>
<dbReference type="AlphaFoldDB" id="A0A1F7J1Z5"/>
<keyword evidence="1" id="KW-1133">Transmembrane helix</keyword>
<feature type="transmembrane region" description="Helical" evidence="1">
    <location>
        <begin position="43"/>
        <end position="70"/>
    </location>
</feature>
<evidence type="ECO:0000313" key="2">
    <source>
        <dbReference type="EMBL" id="OGK49635.1"/>
    </source>
</evidence>
<evidence type="ECO:0000256" key="1">
    <source>
        <dbReference type="SAM" id="Phobius"/>
    </source>
</evidence>
<feature type="transmembrane region" description="Helical" evidence="1">
    <location>
        <begin position="12"/>
        <end position="31"/>
    </location>
</feature>
<reference evidence="2 3" key="1">
    <citation type="journal article" date="2016" name="Nat. Commun.">
        <title>Thousands of microbial genomes shed light on interconnected biogeochemical processes in an aquifer system.</title>
        <authorList>
            <person name="Anantharaman K."/>
            <person name="Brown C.T."/>
            <person name="Hug L.A."/>
            <person name="Sharon I."/>
            <person name="Castelle C.J."/>
            <person name="Probst A.J."/>
            <person name="Thomas B.C."/>
            <person name="Singh A."/>
            <person name="Wilkins M.J."/>
            <person name="Karaoz U."/>
            <person name="Brodie E.L."/>
            <person name="Williams K.H."/>
            <person name="Hubbard S.S."/>
            <person name="Banfield J.F."/>
        </authorList>
    </citation>
    <scope>NUCLEOTIDE SEQUENCE [LARGE SCALE GENOMIC DNA]</scope>
</reference>